<accession>A0A8K0GI66</accession>
<dbReference type="GO" id="GO:0007623">
    <property type="term" value="P:circadian rhythm"/>
    <property type="evidence" value="ECO:0007669"/>
    <property type="project" value="UniProtKB-ARBA"/>
</dbReference>
<name>A0A8K0GI66_IGNLU</name>
<dbReference type="Proteomes" id="UP000801492">
    <property type="component" value="Unassembled WGS sequence"/>
</dbReference>
<dbReference type="AlphaFoldDB" id="A0A8K0GI66"/>
<keyword evidence="1 4" id="KW-0732">Signal</keyword>
<sequence>MAHYVLLFVVVALVNVNAEELPPEYQRCKHDDPKFSECMKDAVQTSLLKLENGISSLKVPTIQPLNVPSITIGEGKGAVNVVQKYKNYNLYDLSTGKIGNFNAKITDNEFSMEFDIDYEEVRFEADYSFNGRILLLPIIGDGKCTVKLQKLKAKFTLHAETTEKKGKKYLKVKNCTLALTPGKVIYNFENLFNGDERLGAEMNKVLNDNWKEVFDDIGDQYAVAIQTILGDYADKIFSRVPYDDLF</sequence>
<dbReference type="EMBL" id="VTPC01001983">
    <property type="protein sequence ID" value="KAF2900824.1"/>
    <property type="molecule type" value="Genomic_DNA"/>
</dbReference>
<comment type="caution">
    <text evidence="5">The sequence shown here is derived from an EMBL/GenBank/DDBJ whole genome shotgun (WGS) entry which is preliminary data.</text>
</comment>
<evidence type="ECO:0000256" key="3">
    <source>
        <dbReference type="ARBA" id="ARBA00060902"/>
    </source>
</evidence>
<evidence type="ECO:0000313" key="6">
    <source>
        <dbReference type="Proteomes" id="UP000801492"/>
    </source>
</evidence>
<keyword evidence="2" id="KW-0090">Biological rhythms</keyword>
<dbReference type="Gene3D" id="3.15.10.30">
    <property type="entry name" value="Haemolymph juvenile hormone binding protein"/>
    <property type="match status" value="1"/>
</dbReference>
<feature type="chain" id="PRO_5035430671" evidence="4">
    <location>
        <begin position="19"/>
        <end position="246"/>
    </location>
</feature>
<gene>
    <name evidence="5" type="ORF">ILUMI_05363</name>
</gene>
<dbReference type="InterPro" id="IPR010562">
    <property type="entry name" value="Haemolymph_juvenile_hormone-bd"/>
</dbReference>
<proteinExistence type="inferred from homology"/>
<feature type="signal peptide" evidence="4">
    <location>
        <begin position="1"/>
        <end position="18"/>
    </location>
</feature>
<keyword evidence="6" id="KW-1185">Reference proteome</keyword>
<dbReference type="OrthoDB" id="8190514at2759"/>
<dbReference type="SMART" id="SM00700">
    <property type="entry name" value="JHBP"/>
    <property type="match status" value="1"/>
</dbReference>
<dbReference type="GO" id="GO:0005615">
    <property type="term" value="C:extracellular space"/>
    <property type="evidence" value="ECO:0007669"/>
    <property type="project" value="TreeGrafter"/>
</dbReference>
<organism evidence="5 6">
    <name type="scientific">Ignelater luminosus</name>
    <name type="common">Cucubano</name>
    <name type="synonym">Pyrophorus luminosus</name>
    <dbReference type="NCBI Taxonomy" id="2038154"/>
    <lineage>
        <taxon>Eukaryota</taxon>
        <taxon>Metazoa</taxon>
        <taxon>Ecdysozoa</taxon>
        <taxon>Arthropoda</taxon>
        <taxon>Hexapoda</taxon>
        <taxon>Insecta</taxon>
        <taxon>Pterygota</taxon>
        <taxon>Neoptera</taxon>
        <taxon>Endopterygota</taxon>
        <taxon>Coleoptera</taxon>
        <taxon>Polyphaga</taxon>
        <taxon>Elateriformia</taxon>
        <taxon>Elateroidea</taxon>
        <taxon>Elateridae</taxon>
        <taxon>Agrypninae</taxon>
        <taxon>Pyrophorini</taxon>
        <taxon>Ignelater</taxon>
    </lineage>
</organism>
<protein>
    <submittedName>
        <fullName evidence="5">Uncharacterized protein</fullName>
    </submittedName>
</protein>
<dbReference type="PANTHER" id="PTHR11008">
    <property type="entry name" value="PROTEIN TAKEOUT-LIKE PROTEIN"/>
    <property type="match status" value="1"/>
</dbReference>
<evidence type="ECO:0000256" key="2">
    <source>
        <dbReference type="ARBA" id="ARBA00023108"/>
    </source>
</evidence>
<comment type="similarity">
    <text evidence="3">Belongs to the TO family.</text>
</comment>
<evidence type="ECO:0000256" key="1">
    <source>
        <dbReference type="ARBA" id="ARBA00022729"/>
    </source>
</evidence>
<dbReference type="PANTHER" id="PTHR11008:SF32">
    <property type="entry name" value="CIRCADIAN CLOCK-CONTROLLED PROTEIN DAYWAKE-RELATED"/>
    <property type="match status" value="1"/>
</dbReference>
<dbReference type="InterPro" id="IPR038606">
    <property type="entry name" value="To_sf"/>
</dbReference>
<dbReference type="FunFam" id="3.15.10.30:FF:000001">
    <property type="entry name" value="Takeout-like protein 1"/>
    <property type="match status" value="1"/>
</dbReference>
<reference evidence="5" key="1">
    <citation type="submission" date="2019-08" db="EMBL/GenBank/DDBJ databases">
        <title>The genome of the North American firefly Photinus pyralis.</title>
        <authorList>
            <consortium name="Photinus pyralis genome working group"/>
            <person name="Fallon T.R."/>
            <person name="Sander Lower S.E."/>
            <person name="Weng J.-K."/>
        </authorList>
    </citation>
    <scope>NUCLEOTIDE SEQUENCE</scope>
    <source>
        <strain evidence="5">TRF0915ILg1</strain>
        <tissue evidence="5">Whole body</tissue>
    </source>
</reference>
<dbReference type="Pfam" id="PF06585">
    <property type="entry name" value="JHBP"/>
    <property type="match status" value="1"/>
</dbReference>
<evidence type="ECO:0000313" key="5">
    <source>
        <dbReference type="EMBL" id="KAF2900824.1"/>
    </source>
</evidence>
<evidence type="ECO:0000256" key="4">
    <source>
        <dbReference type="SAM" id="SignalP"/>
    </source>
</evidence>